<gene>
    <name evidence="2" type="ORF">AVDCRST_MAG13-1273</name>
</gene>
<name>A0A6J4RWD5_9ACTN</name>
<feature type="region of interest" description="Disordered" evidence="1">
    <location>
        <begin position="1"/>
        <end position="26"/>
    </location>
</feature>
<evidence type="ECO:0000256" key="1">
    <source>
        <dbReference type="SAM" id="MobiDB-lite"/>
    </source>
</evidence>
<proteinExistence type="predicted"/>
<dbReference type="AlphaFoldDB" id="A0A6J4RWD5"/>
<evidence type="ECO:0000313" key="2">
    <source>
        <dbReference type="EMBL" id="CAA9482888.1"/>
    </source>
</evidence>
<dbReference type="EMBL" id="CADCVO010000198">
    <property type="protein sequence ID" value="CAA9482888.1"/>
    <property type="molecule type" value="Genomic_DNA"/>
</dbReference>
<feature type="compositionally biased region" description="Basic and acidic residues" evidence="1">
    <location>
        <begin position="1"/>
        <end position="19"/>
    </location>
</feature>
<protein>
    <submittedName>
        <fullName evidence="2">Uncharacterized protein</fullName>
    </submittedName>
</protein>
<accession>A0A6J4RWD5</accession>
<sequence length="58" mass="6441">MLDEREALGRLDAVDHEADADAPEEALLRVPGADELRARRRGLHLRAPLVGQQCRAKL</sequence>
<reference evidence="2" key="1">
    <citation type="submission" date="2020-02" db="EMBL/GenBank/DDBJ databases">
        <authorList>
            <person name="Meier V. D."/>
        </authorList>
    </citation>
    <scope>NUCLEOTIDE SEQUENCE</scope>
    <source>
        <strain evidence="2">AVDCRST_MAG13</strain>
    </source>
</reference>
<organism evidence="2">
    <name type="scientific">uncultured Solirubrobacteraceae bacterium</name>
    <dbReference type="NCBI Taxonomy" id="1162706"/>
    <lineage>
        <taxon>Bacteria</taxon>
        <taxon>Bacillati</taxon>
        <taxon>Actinomycetota</taxon>
        <taxon>Thermoleophilia</taxon>
        <taxon>Solirubrobacterales</taxon>
        <taxon>Solirubrobacteraceae</taxon>
        <taxon>environmental samples</taxon>
    </lineage>
</organism>